<reference evidence="5" key="1">
    <citation type="submission" date="2023-06" db="EMBL/GenBank/DDBJ databases">
        <title>Genomic of Agaribacillus aureum.</title>
        <authorList>
            <person name="Wang G."/>
        </authorList>
    </citation>
    <scope>NUCLEOTIDE SEQUENCE</scope>
    <source>
        <strain evidence="5">BMA12</strain>
    </source>
</reference>
<dbReference type="PROSITE" id="PS01124">
    <property type="entry name" value="HTH_ARAC_FAMILY_2"/>
    <property type="match status" value="1"/>
</dbReference>
<protein>
    <submittedName>
        <fullName evidence="5">AraC family transcriptional regulator</fullName>
    </submittedName>
</protein>
<feature type="domain" description="HTH araC/xylS-type" evidence="4">
    <location>
        <begin position="182"/>
        <end position="280"/>
    </location>
</feature>
<organism evidence="5 6">
    <name type="scientific">Agaribacillus aureus</name>
    <dbReference type="NCBI Taxonomy" id="3051825"/>
    <lineage>
        <taxon>Bacteria</taxon>
        <taxon>Pseudomonadati</taxon>
        <taxon>Bacteroidota</taxon>
        <taxon>Cytophagia</taxon>
        <taxon>Cytophagales</taxon>
        <taxon>Splendidivirgaceae</taxon>
        <taxon>Agaribacillus</taxon>
    </lineage>
</organism>
<keyword evidence="6" id="KW-1185">Reference proteome</keyword>
<dbReference type="InterPro" id="IPR011051">
    <property type="entry name" value="RmlC_Cupin_sf"/>
</dbReference>
<gene>
    <name evidence="5" type="ORF">QQ020_07055</name>
</gene>
<evidence type="ECO:0000259" key="4">
    <source>
        <dbReference type="PROSITE" id="PS01124"/>
    </source>
</evidence>
<dbReference type="RefSeq" id="WP_346757129.1">
    <property type="nucleotide sequence ID" value="NZ_JAUJEB010000001.1"/>
</dbReference>
<evidence type="ECO:0000256" key="1">
    <source>
        <dbReference type="ARBA" id="ARBA00023015"/>
    </source>
</evidence>
<dbReference type="InterPro" id="IPR018060">
    <property type="entry name" value="HTH_AraC"/>
</dbReference>
<evidence type="ECO:0000313" key="6">
    <source>
        <dbReference type="Proteomes" id="UP001172083"/>
    </source>
</evidence>
<sequence length="288" mass="33353">MKAQFEKITTSRENSFKAFLYRDREFDAPWHYHPELELTYIVSSKGMRYVGDSIQKFEPGDLVLLGADLPHCWKNTGGSAGDASSIVIQWKENFLGEGWLQNPEFAAVNNLLTLASRGIKFGVKLTTEVEEMLFAILKESGFKRLIFLLEILNHLAVSSDYTLLSGDNFIANLNLEANDRINKVYNFVRENYGRKITLQEVASLVAMSEEAFCRFFKKTLNKSFFTFLNEYKVNLACKLLVETNYQVTRIAYECGYESLPYFYRQFQKFVHCSPASYKKEYHVTEDQR</sequence>
<accession>A0ABT8L3H7</accession>
<dbReference type="CDD" id="cd06976">
    <property type="entry name" value="cupin_MtlR-like_N"/>
    <property type="match status" value="1"/>
</dbReference>
<dbReference type="SMART" id="SM00342">
    <property type="entry name" value="HTH_ARAC"/>
    <property type="match status" value="1"/>
</dbReference>
<dbReference type="InterPro" id="IPR014710">
    <property type="entry name" value="RmlC-like_jellyroll"/>
</dbReference>
<dbReference type="PANTHER" id="PTHR43280:SF34">
    <property type="entry name" value="ARAC-FAMILY TRANSCRIPTIONAL REGULATOR"/>
    <property type="match status" value="1"/>
</dbReference>
<dbReference type="PANTHER" id="PTHR43280">
    <property type="entry name" value="ARAC-FAMILY TRANSCRIPTIONAL REGULATOR"/>
    <property type="match status" value="1"/>
</dbReference>
<comment type="caution">
    <text evidence="5">The sequence shown here is derived from an EMBL/GenBank/DDBJ whole genome shotgun (WGS) entry which is preliminary data.</text>
</comment>
<evidence type="ECO:0000256" key="2">
    <source>
        <dbReference type="ARBA" id="ARBA00023125"/>
    </source>
</evidence>
<name>A0ABT8L3H7_9BACT</name>
<dbReference type="InterPro" id="IPR009057">
    <property type="entry name" value="Homeodomain-like_sf"/>
</dbReference>
<dbReference type="Gene3D" id="1.10.10.60">
    <property type="entry name" value="Homeodomain-like"/>
    <property type="match status" value="2"/>
</dbReference>
<keyword evidence="1" id="KW-0805">Transcription regulation</keyword>
<evidence type="ECO:0000313" key="5">
    <source>
        <dbReference type="EMBL" id="MDN5211801.1"/>
    </source>
</evidence>
<dbReference type="Gene3D" id="2.60.120.10">
    <property type="entry name" value="Jelly Rolls"/>
    <property type="match status" value="1"/>
</dbReference>
<dbReference type="EMBL" id="JAUJEB010000001">
    <property type="protein sequence ID" value="MDN5211801.1"/>
    <property type="molecule type" value="Genomic_DNA"/>
</dbReference>
<dbReference type="InterPro" id="IPR013096">
    <property type="entry name" value="Cupin_2"/>
</dbReference>
<evidence type="ECO:0000256" key="3">
    <source>
        <dbReference type="ARBA" id="ARBA00023163"/>
    </source>
</evidence>
<dbReference type="SUPFAM" id="SSF46689">
    <property type="entry name" value="Homeodomain-like"/>
    <property type="match status" value="2"/>
</dbReference>
<proteinExistence type="predicted"/>
<dbReference type="Pfam" id="PF12833">
    <property type="entry name" value="HTH_18"/>
    <property type="match status" value="1"/>
</dbReference>
<keyword evidence="2" id="KW-0238">DNA-binding</keyword>
<keyword evidence="3" id="KW-0804">Transcription</keyword>
<dbReference type="Proteomes" id="UP001172083">
    <property type="component" value="Unassembled WGS sequence"/>
</dbReference>
<dbReference type="SUPFAM" id="SSF51182">
    <property type="entry name" value="RmlC-like cupins"/>
    <property type="match status" value="1"/>
</dbReference>
<dbReference type="Pfam" id="PF07883">
    <property type="entry name" value="Cupin_2"/>
    <property type="match status" value="1"/>
</dbReference>